<dbReference type="KEGG" id="ppp:112281729"/>
<dbReference type="Gene3D" id="1.10.20.10">
    <property type="entry name" value="Histone, subunit A"/>
    <property type="match status" value="1"/>
</dbReference>
<feature type="region of interest" description="Disordered" evidence="7">
    <location>
        <begin position="1"/>
        <end position="23"/>
    </location>
</feature>
<feature type="compositionally biased region" description="Low complexity" evidence="7">
    <location>
        <begin position="317"/>
        <end position="334"/>
    </location>
</feature>
<feature type="region of interest" description="Disordered" evidence="7">
    <location>
        <begin position="680"/>
        <end position="789"/>
    </location>
</feature>
<comment type="similarity">
    <text evidence="2">Belongs to the TAF4 family.</text>
</comment>
<reference evidence="9" key="3">
    <citation type="submission" date="2020-12" db="UniProtKB">
        <authorList>
            <consortium name="EnsemblPlants"/>
        </authorList>
    </citation>
    <scope>IDENTIFICATION</scope>
</reference>
<dbReference type="FunFam" id="1.10.20.10:FF:000015">
    <property type="entry name" value="Transcription initiation factor TFIID subunit 4B"/>
    <property type="match status" value="1"/>
</dbReference>
<dbReference type="Pfam" id="PF05236">
    <property type="entry name" value="TAF4"/>
    <property type="match status" value="1"/>
</dbReference>
<dbReference type="GeneID" id="112281729"/>
<feature type="compositionally biased region" description="Basic and acidic residues" evidence="7">
    <location>
        <begin position="915"/>
        <end position="937"/>
    </location>
</feature>
<feature type="region of interest" description="Disordered" evidence="7">
    <location>
        <begin position="915"/>
        <end position="964"/>
    </location>
</feature>
<feature type="region of interest" description="Disordered" evidence="7">
    <location>
        <begin position="63"/>
        <end position="97"/>
    </location>
</feature>
<evidence type="ECO:0000256" key="4">
    <source>
        <dbReference type="ARBA" id="ARBA00023163"/>
    </source>
</evidence>
<keyword evidence="5" id="KW-0539">Nucleus</keyword>
<dbReference type="FunCoup" id="A0A7I4FNG9">
    <property type="interactions" value="2125"/>
</dbReference>
<feature type="compositionally biased region" description="Polar residues" evidence="7">
    <location>
        <begin position="335"/>
        <end position="351"/>
    </location>
</feature>
<accession>A0A7I4FNG9</accession>
<dbReference type="PROSITE" id="PS51879">
    <property type="entry name" value="RST"/>
    <property type="match status" value="1"/>
</dbReference>
<feature type="compositionally biased region" description="Gly residues" evidence="7">
    <location>
        <begin position="723"/>
        <end position="732"/>
    </location>
</feature>
<dbReference type="PANTHER" id="PTHR15138">
    <property type="entry name" value="TRANSCRIPTION INITIATION FACTOR TFIID SUBUNIT 4"/>
    <property type="match status" value="1"/>
</dbReference>
<dbReference type="PANTHER" id="PTHR15138:SF14">
    <property type="entry name" value="TRANSCRIPTION INITIATION FACTOR TFIID SUBUNIT 4"/>
    <property type="match status" value="1"/>
</dbReference>
<name>A0A7I4FNG9_PHYPA</name>
<feature type="compositionally biased region" description="Low complexity" evidence="7">
    <location>
        <begin position="63"/>
        <end position="81"/>
    </location>
</feature>
<dbReference type="AlphaFoldDB" id="A0A7I4FNG9"/>
<evidence type="ECO:0000256" key="1">
    <source>
        <dbReference type="ARBA" id="ARBA00004123"/>
    </source>
</evidence>
<gene>
    <name evidence="9" type="primary">LOC112281729</name>
</gene>
<evidence type="ECO:0000313" key="9">
    <source>
        <dbReference type="EnsemblPlants" id="Pp3c4_10340V3.3"/>
    </source>
</evidence>
<dbReference type="InterPro" id="IPR009072">
    <property type="entry name" value="Histone-fold"/>
</dbReference>
<feature type="compositionally biased region" description="Polar residues" evidence="7">
    <location>
        <begin position="403"/>
        <end position="413"/>
    </location>
</feature>
<dbReference type="InterPro" id="IPR045144">
    <property type="entry name" value="TAF4"/>
</dbReference>
<dbReference type="InterPro" id="IPR007900">
    <property type="entry name" value="TAF4_C"/>
</dbReference>
<reference evidence="9 10" key="1">
    <citation type="journal article" date="2008" name="Science">
        <title>The Physcomitrella genome reveals evolutionary insights into the conquest of land by plants.</title>
        <authorList>
            <person name="Rensing S."/>
            <person name="Lang D."/>
            <person name="Zimmer A."/>
            <person name="Terry A."/>
            <person name="Salamov A."/>
            <person name="Shapiro H."/>
            <person name="Nishiyama T."/>
            <person name="Perroud P.-F."/>
            <person name="Lindquist E."/>
            <person name="Kamisugi Y."/>
            <person name="Tanahashi T."/>
            <person name="Sakakibara K."/>
            <person name="Fujita T."/>
            <person name="Oishi K."/>
            <person name="Shin-I T."/>
            <person name="Kuroki Y."/>
            <person name="Toyoda A."/>
            <person name="Suzuki Y."/>
            <person name="Hashimoto A."/>
            <person name="Yamaguchi K."/>
            <person name="Sugano A."/>
            <person name="Kohara Y."/>
            <person name="Fujiyama A."/>
            <person name="Anterola A."/>
            <person name="Aoki S."/>
            <person name="Ashton N."/>
            <person name="Barbazuk W.B."/>
            <person name="Barker E."/>
            <person name="Bennetzen J."/>
            <person name="Bezanilla M."/>
            <person name="Blankenship R."/>
            <person name="Cho S.H."/>
            <person name="Dutcher S."/>
            <person name="Estelle M."/>
            <person name="Fawcett J.A."/>
            <person name="Gundlach H."/>
            <person name="Hanada K."/>
            <person name="Heyl A."/>
            <person name="Hicks K.A."/>
            <person name="Hugh J."/>
            <person name="Lohr M."/>
            <person name="Mayer K."/>
            <person name="Melkozernov A."/>
            <person name="Murata T."/>
            <person name="Nelson D."/>
            <person name="Pils B."/>
            <person name="Prigge M."/>
            <person name="Reiss B."/>
            <person name="Renner T."/>
            <person name="Rombauts S."/>
            <person name="Rushton P."/>
            <person name="Sanderfoot A."/>
            <person name="Schween G."/>
            <person name="Shiu S.-H."/>
            <person name="Stueber K."/>
            <person name="Theodoulou F.L."/>
            <person name="Tu H."/>
            <person name="Van de Peer Y."/>
            <person name="Verrier P.J."/>
            <person name="Waters E."/>
            <person name="Wood A."/>
            <person name="Yang L."/>
            <person name="Cove D."/>
            <person name="Cuming A."/>
            <person name="Hasebe M."/>
            <person name="Lucas S."/>
            <person name="Mishler D.B."/>
            <person name="Reski R."/>
            <person name="Grigoriev I."/>
            <person name="Quatrano R.S."/>
            <person name="Boore J.L."/>
        </authorList>
    </citation>
    <scope>NUCLEOTIDE SEQUENCE [LARGE SCALE GENOMIC DNA]</scope>
    <source>
        <strain evidence="9 10">cv. Gransden 2004</strain>
    </source>
</reference>
<dbReference type="Proteomes" id="UP000006727">
    <property type="component" value="Chromosome 4"/>
</dbReference>
<evidence type="ECO:0000313" key="10">
    <source>
        <dbReference type="Proteomes" id="UP000006727"/>
    </source>
</evidence>
<dbReference type="RefSeq" id="XP_024374333.1">
    <property type="nucleotide sequence ID" value="XM_024518565.2"/>
</dbReference>
<comment type="subcellular location">
    <subcellularLocation>
        <location evidence="1">Nucleus</location>
    </subcellularLocation>
</comment>
<feature type="compositionally biased region" description="Low complexity" evidence="7">
    <location>
        <begin position="449"/>
        <end position="466"/>
    </location>
</feature>
<feature type="region of interest" description="Disordered" evidence="7">
    <location>
        <begin position="222"/>
        <end position="593"/>
    </location>
</feature>
<keyword evidence="3" id="KW-0805">Transcription regulation</keyword>
<evidence type="ECO:0000259" key="8">
    <source>
        <dbReference type="PROSITE" id="PS51879"/>
    </source>
</evidence>
<feature type="compositionally biased region" description="Basic and acidic residues" evidence="7">
    <location>
        <begin position="516"/>
        <end position="534"/>
    </location>
</feature>
<keyword evidence="10" id="KW-1185">Reference proteome</keyword>
<dbReference type="Gramene" id="Pp3c4_10340V3.3">
    <property type="protein sequence ID" value="Pp3c4_10340V3.3"/>
    <property type="gene ID" value="Pp3c4_10340"/>
</dbReference>
<dbReference type="GO" id="GO:0003677">
    <property type="term" value="F:DNA binding"/>
    <property type="evidence" value="ECO:0000318"/>
    <property type="project" value="GO_Central"/>
</dbReference>
<feature type="compositionally biased region" description="Polar residues" evidence="7">
    <location>
        <begin position="280"/>
        <end position="310"/>
    </location>
</feature>
<dbReference type="EMBL" id="ABEU02000004">
    <property type="status" value="NOT_ANNOTATED_CDS"/>
    <property type="molecule type" value="Genomic_DNA"/>
</dbReference>
<dbReference type="InterPro" id="IPR022003">
    <property type="entry name" value="RST"/>
</dbReference>
<feature type="compositionally biased region" description="Low complexity" evidence="7">
    <location>
        <begin position="242"/>
        <end position="279"/>
    </location>
</feature>
<feature type="region of interest" description="Disordered" evidence="7">
    <location>
        <begin position="988"/>
        <end position="1079"/>
    </location>
</feature>
<dbReference type="CDD" id="cd08045">
    <property type="entry name" value="HFD_TAF4"/>
    <property type="match status" value="1"/>
</dbReference>
<dbReference type="Pfam" id="PF12174">
    <property type="entry name" value="RST"/>
    <property type="match status" value="1"/>
</dbReference>
<dbReference type="GO" id="GO:0046982">
    <property type="term" value="F:protein heterodimerization activity"/>
    <property type="evidence" value="ECO:0007669"/>
    <property type="project" value="InterPro"/>
</dbReference>
<feature type="compositionally biased region" description="Polar residues" evidence="7">
    <location>
        <begin position="489"/>
        <end position="501"/>
    </location>
</feature>
<feature type="compositionally biased region" description="Polar residues" evidence="7">
    <location>
        <begin position="358"/>
        <end position="376"/>
    </location>
</feature>
<feature type="compositionally biased region" description="Low complexity" evidence="7">
    <location>
        <begin position="130"/>
        <end position="155"/>
    </location>
</feature>
<comment type="function">
    <text evidence="6">TAFs are components of the transcription factor IID (TFIID) complex that is essential for mediating regulation of RNA polymerase transcription.</text>
</comment>
<feature type="compositionally biased region" description="Gly residues" evidence="7">
    <location>
        <begin position="1053"/>
        <end position="1063"/>
    </location>
</feature>
<keyword evidence="4" id="KW-0804">Transcription</keyword>
<feature type="compositionally biased region" description="Low complexity" evidence="7">
    <location>
        <begin position="390"/>
        <end position="402"/>
    </location>
</feature>
<evidence type="ECO:0000256" key="3">
    <source>
        <dbReference type="ARBA" id="ARBA00023015"/>
    </source>
</evidence>
<sequence>MDPGLIKLLEDDEEDETGPPVSGAAVDAYTERLKGVLGDGGPGVAGAAYGLARAGNGSLKPIATSTPALAPAASSAVPPATGNSETASSVPAAHPSPLTLPITQSQWAKLTPQQQQLYRQQHHLRQQALLNQQRQQQQAGVQQAGAGASGQPQRRPGSNISQGISFGELMPLLQPHLPPAQSEQLSALYQRFKQNEITREDFVRGARAIVGDQVLVQTIRQMHKQHPQGGPSPGVSQQTGAQHAVSQQTGTQQQAVHQQLGSSSQIAAAQQSGPAGQPATSSGSNSQPTNAVAVSQQQSTKAAIEQNDSVPSVGVMQAQSLQQQQQQHQDQQQQGHNSSQPASVPAGQQQPKVEEHPQGSSQSGQSKAPALLQSSVPARPNLPNVKAVEQSQQSGDTSSQGTAVTSPSLQQVKNEVDKAVGPTQAVRPLHMPASGSFGGFQARPSTLSTPHTPGGQVHPGHPGQVPRAPTPMQFSALPQTPHMRPAFSQAMSETSQQSDQKPLTKYAKAKLRKEQKKAEEEERARKMAEDEKMRRQQPGGAGIASPHPQTPQTAQSVSMPVAVPQPHPKLLESKQQAAQSIHAVKQEAHIDQQTGGALQRVPVTPMQTGQMAIKAPGQVQLPETVVSQAIPAVARDPNAQVPGSDKSQLNTPPAGGPMSRYTGLPGLAGASQLVAVGGTAAGSTTPQAGGSVRQGPPYVLASELRSPAMNFNSGMSTPAPKPGAGGGGGAPGGPTAQALNTGAKTPVKKPAVGVGQKKPGEALPATAQPASKKQKTQGAEADQSIDQLNDVTAVSGVNLREEEEQLLAGPKEESRTTEAMRKFVQEEEERLFLERGPLRAKAQAIAAKCGLRSVSEDVERCISMAAEERVRSMLYKLIKYSKQRCDVEKDAHSTVVTSDPRRQVLLMKKRAKEAMEKKLADENERLRKLNEKKDKGALADGDNEDLRLKAQKAQQEEDDKMRAKAANVAARAAVGATDMLSKWQMMAAQGLAKRQGGDTANESARTGGGEETSGSREQERRQENGEVGKASGSGRVDNDGDGSSGAAVAGRPTGPGSGTGRGGAVRRIGAPGGRQPRSISMKDVIALLEREPQMSKSTFLYRLYERDRKAESSRRI</sequence>
<feature type="compositionally biased region" description="Basic and acidic residues" evidence="7">
    <location>
        <begin position="1013"/>
        <end position="1026"/>
    </location>
</feature>
<proteinExistence type="inferred from homology"/>
<organism evidence="9 10">
    <name type="scientific">Physcomitrium patens</name>
    <name type="common">Spreading-leaved earth moss</name>
    <name type="synonym">Physcomitrella patens</name>
    <dbReference type="NCBI Taxonomy" id="3218"/>
    <lineage>
        <taxon>Eukaryota</taxon>
        <taxon>Viridiplantae</taxon>
        <taxon>Streptophyta</taxon>
        <taxon>Embryophyta</taxon>
        <taxon>Bryophyta</taxon>
        <taxon>Bryophytina</taxon>
        <taxon>Bryopsida</taxon>
        <taxon>Funariidae</taxon>
        <taxon>Funariales</taxon>
        <taxon>Funariaceae</taxon>
        <taxon>Physcomitrium</taxon>
    </lineage>
</organism>
<dbReference type="OrthoDB" id="21060at2759"/>
<feature type="region of interest" description="Disordered" evidence="7">
    <location>
        <begin position="130"/>
        <end position="163"/>
    </location>
</feature>
<dbReference type="InParanoid" id="A0A7I4FNG9"/>
<evidence type="ECO:0000256" key="5">
    <source>
        <dbReference type="ARBA" id="ARBA00023242"/>
    </source>
</evidence>
<dbReference type="GO" id="GO:0005669">
    <property type="term" value="C:transcription factor TFIID complex"/>
    <property type="evidence" value="ECO:0000318"/>
    <property type="project" value="GO_Central"/>
</dbReference>
<evidence type="ECO:0000256" key="2">
    <source>
        <dbReference type="ARBA" id="ARBA00006178"/>
    </source>
</evidence>
<evidence type="ECO:0000256" key="7">
    <source>
        <dbReference type="SAM" id="MobiDB-lite"/>
    </source>
</evidence>
<reference evidence="9 10" key="2">
    <citation type="journal article" date="2018" name="Plant J.">
        <title>The Physcomitrella patens chromosome-scale assembly reveals moss genome structure and evolution.</title>
        <authorList>
            <person name="Lang D."/>
            <person name="Ullrich K.K."/>
            <person name="Murat F."/>
            <person name="Fuchs J."/>
            <person name="Jenkins J."/>
            <person name="Haas F.B."/>
            <person name="Piednoel M."/>
            <person name="Gundlach H."/>
            <person name="Van Bel M."/>
            <person name="Meyberg R."/>
            <person name="Vives C."/>
            <person name="Morata J."/>
            <person name="Symeonidi A."/>
            <person name="Hiss M."/>
            <person name="Muchero W."/>
            <person name="Kamisugi Y."/>
            <person name="Saleh O."/>
            <person name="Blanc G."/>
            <person name="Decker E.L."/>
            <person name="van Gessel N."/>
            <person name="Grimwood J."/>
            <person name="Hayes R.D."/>
            <person name="Graham S.W."/>
            <person name="Gunter L.E."/>
            <person name="McDaniel S.F."/>
            <person name="Hoernstein S.N.W."/>
            <person name="Larsson A."/>
            <person name="Li F.W."/>
            <person name="Perroud P.F."/>
            <person name="Phillips J."/>
            <person name="Ranjan P."/>
            <person name="Rokshar D.S."/>
            <person name="Rothfels C.J."/>
            <person name="Schneider L."/>
            <person name="Shu S."/>
            <person name="Stevenson D.W."/>
            <person name="Thummler F."/>
            <person name="Tillich M."/>
            <person name="Villarreal Aguilar J.C."/>
            <person name="Widiez T."/>
            <person name="Wong G.K."/>
            <person name="Wymore A."/>
            <person name="Zhang Y."/>
            <person name="Zimmer A.D."/>
            <person name="Quatrano R.S."/>
            <person name="Mayer K.F.X."/>
            <person name="Goodstein D."/>
            <person name="Casacuberta J.M."/>
            <person name="Vandepoele K."/>
            <person name="Reski R."/>
            <person name="Cuming A.C."/>
            <person name="Tuskan G.A."/>
            <person name="Maumus F."/>
            <person name="Salse J."/>
            <person name="Schmutz J."/>
            <person name="Rensing S.A."/>
        </authorList>
    </citation>
    <scope>NUCLEOTIDE SEQUENCE [LARGE SCALE GENOMIC DNA]</scope>
    <source>
        <strain evidence="9 10">cv. Gransden 2004</strain>
    </source>
</reference>
<protein>
    <recommendedName>
        <fullName evidence="8">RST domain-containing protein</fullName>
    </recommendedName>
</protein>
<feature type="domain" description="RST" evidence="8">
    <location>
        <begin position="157"/>
        <end position="228"/>
    </location>
</feature>
<dbReference type="GO" id="GO:0006367">
    <property type="term" value="P:transcription initiation at RNA polymerase II promoter"/>
    <property type="evidence" value="ECO:0000318"/>
    <property type="project" value="GO_Central"/>
</dbReference>
<evidence type="ECO:0000256" key="6">
    <source>
        <dbReference type="ARBA" id="ARBA00058775"/>
    </source>
</evidence>
<feature type="region of interest" description="Disordered" evidence="7">
    <location>
        <begin position="630"/>
        <end position="664"/>
    </location>
</feature>
<dbReference type="EnsemblPlants" id="Pp3c4_10340V3.3">
    <property type="protein sequence ID" value="Pp3c4_10340V3.3"/>
    <property type="gene ID" value="Pp3c4_10340"/>
</dbReference>